<feature type="compositionally biased region" description="Polar residues" evidence="1">
    <location>
        <begin position="94"/>
        <end position="117"/>
    </location>
</feature>
<feature type="domain" description="PH" evidence="2">
    <location>
        <begin position="465"/>
        <end position="681"/>
    </location>
</feature>
<reference evidence="4 5" key="1">
    <citation type="submission" date="2023-11" db="EMBL/GenBank/DDBJ databases">
        <title>An acidophilic fungus is an integral part of prey digestion in a carnivorous sundew plant.</title>
        <authorList>
            <person name="Tsai I.J."/>
        </authorList>
    </citation>
    <scope>NUCLEOTIDE SEQUENCE [LARGE SCALE GENOMIC DNA]</scope>
    <source>
        <strain evidence="4">169a</strain>
    </source>
</reference>
<dbReference type="PANTHER" id="PTHR28076">
    <property type="entry name" value="SPORULATION-SPECIFIC PROTEIN 71"/>
    <property type="match status" value="1"/>
</dbReference>
<dbReference type="PANTHER" id="PTHR28076:SF1">
    <property type="entry name" value="PROSPORE MEMBRANE ADAPTER PROTEIN SPO71"/>
    <property type="match status" value="1"/>
</dbReference>
<dbReference type="InterPro" id="IPR040345">
    <property type="entry name" value="Mug56/Spo71"/>
</dbReference>
<dbReference type="SUPFAM" id="SSF50729">
    <property type="entry name" value="PH domain-like"/>
    <property type="match status" value="1"/>
</dbReference>
<dbReference type="InterPro" id="IPR039486">
    <property type="entry name" value="Mug56/Spo71_PH"/>
</dbReference>
<evidence type="ECO:0000313" key="5">
    <source>
        <dbReference type="Proteomes" id="UP001303373"/>
    </source>
</evidence>
<dbReference type="Proteomes" id="UP001303373">
    <property type="component" value="Chromosome 1"/>
</dbReference>
<evidence type="ECO:0000313" key="4">
    <source>
        <dbReference type="EMBL" id="WPG97549.1"/>
    </source>
</evidence>
<feature type="domain" description="Sporulation-specific protein 71 N-terminal" evidence="3">
    <location>
        <begin position="1"/>
        <end position="65"/>
    </location>
</feature>
<dbReference type="SMART" id="SM01316">
    <property type="entry name" value="Spo7_2_N"/>
    <property type="match status" value="1"/>
</dbReference>
<dbReference type="EMBL" id="CP138580">
    <property type="protein sequence ID" value="WPG97549.1"/>
    <property type="molecule type" value="Genomic_DNA"/>
</dbReference>
<evidence type="ECO:0008006" key="6">
    <source>
        <dbReference type="Google" id="ProtNLM"/>
    </source>
</evidence>
<evidence type="ECO:0000259" key="2">
    <source>
        <dbReference type="SMART" id="SM00233"/>
    </source>
</evidence>
<feature type="domain" description="PH" evidence="2">
    <location>
        <begin position="743"/>
        <end position="929"/>
    </location>
</feature>
<dbReference type="Pfam" id="PF15407">
    <property type="entry name" value="Spo7_2_N"/>
    <property type="match status" value="1"/>
</dbReference>
<organism evidence="4 5">
    <name type="scientific">Acrodontium crateriforme</name>
    <dbReference type="NCBI Taxonomy" id="150365"/>
    <lineage>
        <taxon>Eukaryota</taxon>
        <taxon>Fungi</taxon>
        <taxon>Dikarya</taxon>
        <taxon>Ascomycota</taxon>
        <taxon>Pezizomycotina</taxon>
        <taxon>Dothideomycetes</taxon>
        <taxon>Dothideomycetidae</taxon>
        <taxon>Mycosphaerellales</taxon>
        <taxon>Teratosphaeriaceae</taxon>
        <taxon>Acrodontium</taxon>
    </lineage>
</organism>
<feature type="domain" description="PH" evidence="2">
    <location>
        <begin position="181"/>
        <end position="325"/>
    </location>
</feature>
<dbReference type="InterPro" id="IPR057379">
    <property type="entry name" value="PH_SPO71"/>
</dbReference>
<evidence type="ECO:0000256" key="1">
    <source>
        <dbReference type="SAM" id="MobiDB-lite"/>
    </source>
</evidence>
<dbReference type="GO" id="GO:0005628">
    <property type="term" value="C:prospore membrane"/>
    <property type="evidence" value="ECO:0007669"/>
    <property type="project" value="TreeGrafter"/>
</dbReference>
<protein>
    <recommendedName>
        <fullName evidence="6">PH domain-containing protein</fullName>
    </recommendedName>
</protein>
<dbReference type="InterPro" id="IPR029217">
    <property type="entry name" value="Spo7_2_N"/>
</dbReference>
<dbReference type="Pfam" id="PF23207">
    <property type="entry name" value="PH_SPO71"/>
    <property type="match status" value="1"/>
</dbReference>
<evidence type="ECO:0000259" key="3">
    <source>
        <dbReference type="SMART" id="SM01316"/>
    </source>
</evidence>
<proteinExistence type="predicted"/>
<sequence length="946" mass="107019">MSSSLPPESYTARRLEHATPEHLHLTSRRTFIGPIPEGWLKNHRKQWYRHYISNGVRRAPTFTAVTPLPSGDVPSAQAPSLQAIEERDGSMLRNSGQSAVLSQNATSQTSLLESSGRQAAEPEEMAPSAASTQARQSDRSRINRVIAKTGTAKVRFNDAAKIQLRARAQRLAAKGNFRSNKVKDGEMLKMDRMLVRIDITQQAIGADFDEKVSLGVETRTLDKWREFMVVCRKHSEDDAQSILQLYQTRVISTNATEESKTKKKPKAQIVLSPRKTWVDLYSSLDKTLCVWTLEGSRTTIYYLRPQSGATSVEWYTFLRAALGMRRTTTLQVNVPDLNVSLRLEDPFSNVEHEKTLASAAEGNDEALAQAVNDEKGAAGMIVSRCLGMLKESPEWTDVLNAWAQYGRVGLAWKRYDRLEWVHGAVEQRMYGTIAMAKTHDLELRPKHHYPVSAISRKGAKLEEPSPIEGFLIRLTSETGQEQKRLGRTVFKRLYFASQNQYLVFLRPARARPPPPPKMDVMNGNIPSSAQLAQQTSLTYEVDPYSLSGQHISWLNAGEGMTTEERAARDNEAEAEARRNYDMLLGCDGFINLCDVQRVRKMHKGAIPGDQNIDQGSDVDFDFEAPLPESSGRIPDGTTSEVDEDRTFELVMKNGMIVRLQAYNKSARQEWIKRLRNLAKYWTSRAKEDMDMLKSVREQNLEALQIDERAEAMVGSFAYKWEVSQSYASPTMYNMCGISQCRPIHLSGLLFRKPRRHTTFTRCPVILSDGHLLVFQDTLRSRSGRKKKQVQHERVAAISLAGCYLYSGLLTENDLLYQNRTFDSDMPGHHALPRVYLEDGWTSTDEDAMTTFVVWHAQSKSWFRSSQYVDDVRKKEDSDAKELKGEGRKTTKLKRVSQLGVTGRSVVFKARSRAERDHWVMAIQVEIERLAAAEERAGGGQDVRLVE</sequence>
<name>A0AAQ3LX93_9PEZI</name>
<accession>A0AAQ3LX93</accession>
<dbReference type="InterPro" id="IPR001849">
    <property type="entry name" value="PH_domain"/>
</dbReference>
<keyword evidence="5" id="KW-1185">Reference proteome</keyword>
<dbReference type="GO" id="GO:1902657">
    <property type="term" value="P:protein localization to prospore membrane"/>
    <property type="evidence" value="ECO:0007669"/>
    <property type="project" value="InterPro"/>
</dbReference>
<dbReference type="Pfam" id="PF15404">
    <property type="entry name" value="PH_4"/>
    <property type="match status" value="1"/>
</dbReference>
<feature type="region of interest" description="Disordered" evidence="1">
    <location>
        <begin position="94"/>
        <end position="141"/>
    </location>
</feature>
<dbReference type="AlphaFoldDB" id="A0AAQ3LX93"/>
<dbReference type="SMART" id="SM00233">
    <property type="entry name" value="PH"/>
    <property type="match status" value="3"/>
</dbReference>
<gene>
    <name evidence="4" type="ORF">R9X50_00032600</name>
</gene>